<protein>
    <submittedName>
        <fullName evidence="5">Tyrosine-type recombinase/integrase</fullName>
    </submittedName>
</protein>
<reference evidence="5 6" key="1">
    <citation type="submission" date="2020-02" db="EMBL/GenBank/DDBJ databases">
        <authorList>
            <person name="Li G."/>
        </authorList>
    </citation>
    <scope>NUCLEOTIDE SEQUENCE [LARGE SCALE GENOMIC DNA]</scope>
    <source>
        <strain evidence="5 6">DSM 102029</strain>
    </source>
</reference>
<evidence type="ECO:0000313" key="5">
    <source>
        <dbReference type="EMBL" id="QIB34652.1"/>
    </source>
</evidence>
<dbReference type="PANTHER" id="PTHR30629">
    <property type="entry name" value="PROPHAGE INTEGRASE"/>
    <property type="match status" value="1"/>
</dbReference>
<dbReference type="Pfam" id="PF00589">
    <property type="entry name" value="Phage_integrase"/>
    <property type="match status" value="1"/>
</dbReference>
<proteinExistence type="inferred from homology"/>
<dbReference type="GO" id="GO:0015074">
    <property type="term" value="P:DNA integration"/>
    <property type="evidence" value="ECO:0007669"/>
    <property type="project" value="UniProtKB-KW"/>
</dbReference>
<keyword evidence="6" id="KW-1185">Reference proteome</keyword>
<evidence type="ECO:0000256" key="2">
    <source>
        <dbReference type="ARBA" id="ARBA00022908"/>
    </source>
</evidence>
<sequence>MSGCFSALCCRSPSLLTRVTINGGGLCCQLAGQSGVSARALDFLILTAARSGEVREVPWGELDLIAKVWTVPAVKMKAGRKHRVPLSSRAVQIVAEMVENRSEVVEGSYVFPGAKHGKPLSVMALDMPLRRLKSSDTVHGFRSSFRDWG</sequence>
<accession>A0A6P1YNL9</accession>
<organism evidence="5 6">
    <name type="scientific">Ancylobacter pratisalsi</name>
    <dbReference type="NCBI Taxonomy" id="1745854"/>
    <lineage>
        <taxon>Bacteria</taxon>
        <taxon>Pseudomonadati</taxon>
        <taxon>Pseudomonadota</taxon>
        <taxon>Alphaproteobacteria</taxon>
        <taxon>Hyphomicrobiales</taxon>
        <taxon>Xanthobacteraceae</taxon>
        <taxon>Ancylobacter</taxon>
    </lineage>
</organism>
<dbReference type="InterPro" id="IPR050808">
    <property type="entry name" value="Phage_Integrase"/>
</dbReference>
<dbReference type="KEGG" id="apra:G3A50_13715"/>
<evidence type="ECO:0000256" key="1">
    <source>
        <dbReference type="ARBA" id="ARBA00008857"/>
    </source>
</evidence>
<dbReference type="SUPFAM" id="SSF56349">
    <property type="entry name" value="DNA breaking-rejoining enzymes"/>
    <property type="match status" value="1"/>
</dbReference>
<keyword evidence="3" id="KW-0233">DNA recombination</keyword>
<dbReference type="InterPro" id="IPR011010">
    <property type="entry name" value="DNA_brk_join_enz"/>
</dbReference>
<dbReference type="GO" id="GO:0006310">
    <property type="term" value="P:DNA recombination"/>
    <property type="evidence" value="ECO:0007669"/>
    <property type="project" value="UniProtKB-KW"/>
</dbReference>
<evidence type="ECO:0000313" key="6">
    <source>
        <dbReference type="Proteomes" id="UP000464751"/>
    </source>
</evidence>
<evidence type="ECO:0000259" key="4">
    <source>
        <dbReference type="PROSITE" id="PS51898"/>
    </source>
</evidence>
<dbReference type="InterPro" id="IPR013762">
    <property type="entry name" value="Integrase-like_cat_sf"/>
</dbReference>
<dbReference type="EMBL" id="CP048630">
    <property type="protein sequence ID" value="QIB34652.1"/>
    <property type="molecule type" value="Genomic_DNA"/>
</dbReference>
<dbReference type="InterPro" id="IPR002104">
    <property type="entry name" value="Integrase_catalytic"/>
</dbReference>
<name>A0A6P1YNL9_9HYPH</name>
<dbReference type="PANTHER" id="PTHR30629:SF2">
    <property type="entry name" value="PROPHAGE INTEGRASE INTS-RELATED"/>
    <property type="match status" value="1"/>
</dbReference>
<dbReference type="GO" id="GO:0003677">
    <property type="term" value="F:DNA binding"/>
    <property type="evidence" value="ECO:0007669"/>
    <property type="project" value="InterPro"/>
</dbReference>
<gene>
    <name evidence="5" type="ORF">G3A50_13715</name>
</gene>
<dbReference type="Proteomes" id="UP000464751">
    <property type="component" value="Chromosome"/>
</dbReference>
<keyword evidence="2" id="KW-0229">DNA integration</keyword>
<dbReference type="Gene3D" id="1.10.443.10">
    <property type="entry name" value="Intergrase catalytic core"/>
    <property type="match status" value="1"/>
</dbReference>
<evidence type="ECO:0000256" key="3">
    <source>
        <dbReference type="ARBA" id="ARBA00023172"/>
    </source>
</evidence>
<dbReference type="AlphaFoldDB" id="A0A6P1YNL9"/>
<comment type="similarity">
    <text evidence="1">Belongs to the 'phage' integrase family.</text>
</comment>
<feature type="domain" description="Tyr recombinase" evidence="4">
    <location>
        <begin position="14"/>
        <end position="149"/>
    </location>
</feature>
<dbReference type="PROSITE" id="PS51898">
    <property type="entry name" value="TYR_RECOMBINASE"/>
    <property type="match status" value="1"/>
</dbReference>